<feature type="region of interest" description="Disordered" evidence="1">
    <location>
        <begin position="1"/>
        <end position="92"/>
    </location>
</feature>
<sequence length="162" mass="18394">MSALQQQTLRHSEETGMSSAPADQPALVAATPSATAGQISISPNKLTSVELPEDQSSDKLDDQKTTRRQKRKLKSQPPKKPHRKRSALGHQKKHKELPCGVCCSGKRADRIVPCSLFDTCKNWICRECCLEHHIYEWLSERKNSTTYDQRNSPYFIICRNDE</sequence>
<dbReference type="EMBL" id="MTYJ01000285">
    <property type="protein sequence ID" value="OWA52772.1"/>
    <property type="molecule type" value="Genomic_DNA"/>
</dbReference>
<proteinExistence type="predicted"/>
<reference evidence="3" key="1">
    <citation type="submission" date="2017-01" db="EMBL/GenBank/DDBJ databases">
        <title>Comparative genomics of anhydrobiosis in the tardigrade Hypsibius dujardini.</title>
        <authorList>
            <person name="Yoshida Y."/>
            <person name="Koutsovoulos G."/>
            <person name="Laetsch D."/>
            <person name="Stevens L."/>
            <person name="Kumar S."/>
            <person name="Horikawa D."/>
            <person name="Ishino K."/>
            <person name="Komine S."/>
            <person name="Tomita M."/>
            <person name="Blaxter M."/>
            <person name="Arakawa K."/>
        </authorList>
    </citation>
    <scope>NUCLEOTIDE SEQUENCE [LARGE SCALE GENOMIC DNA]</scope>
    <source>
        <strain evidence="3">Z151</strain>
    </source>
</reference>
<protein>
    <submittedName>
        <fullName evidence="2">Uncharacterized protein</fullName>
    </submittedName>
</protein>
<feature type="compositionally biased region" description="Basic residues" evidence="1">
    <location>
        <begin position="66"/>
        <end position="92"/>
    </location>
</feature>
<evidence type="ECO:0000256" key="1">
    <source>
        <dbReference type="SAM" id="MobiDB-lite"/>
    </source>
</evidence>
<name>A0A9X6NEY6_HYPEX</name>
<gene>
    <name evidence="2" type="ORF">BV898_17215</name>
</gene>
<comment type="caution">
    <text evidence="2">The sequence shown here is derived from an EMBL/GenBank/DDBJ whole genome shotgun (WGS) entry which is preliminary data.</text>
</comment>
<evidence type="ECO:0000313" key="2">
    <source>
        <dbReference type="EMBL" id="OWA52772.1"/>
    </source>
</evidence>
<keyword evidence="3" id="KW-1185">Reference proteome</keyword>
<feature type="compositionally biased region" description="Basic and acidic residues" evidence="1">
    <location>
        <begin position="56"/>
        <end position="65"/>
    </location>
</feature>
<feature type="compositionally biased region" description="Polar residues" evidence="1">
    <location>
        <begin position="32"/>
        <end position="47"/>
    </location>
</feature>
<dbReference type="AlphaFoldDB" id="A0A9X6NEY6"/>
<dbReference type="Proteomes" id="UP000192578">
    <property type="component" value="Unassembled WGS sequence"/>
</dbReference>
<accession>A0A9X6NEY6</accession>
<organism evidence="2 3">
    <name type="scientific">Hypsibius exemplaris</name>
    <name type="common">Freshwater tardigrade</name>
    <dbReference type="NCBI Taxonomy" id="2072580"/>
    <lineage>
        <taxon>Eukaryota</taxon>
        <taxon>Metazoa</taxon>
        <taxon>Ecdysozoa</taxon>
        <taxon>Tardigrada</taxon>
        <taxon>Eutardigrada</taxon>
        <taxon>Parachela</taxon>
        <taxon>Hypsibioidea</taxon>
        <taxon>Hypsibiidae</taxon>
        <taxon>Hypsibius</taxon>
    </lineage>
</organism>
<evidence type="ECO:0000313" key="3">
    <source>
        <dbReference type="Proteomes" id="UP000192578"/>
    </source>
</evidence>